<feature type="coiled-coil region" evidence="1">
    <location>
        <begin position="77"/>
        <end position="122"/>
    </location>
</feature>
<evidence type="ECO:0000313" key="4">
    <source>
        <dbReference type="Proteomes" id="UP000008871"/>
    </source>
</evidence>
<evidence type="ECO:0000256" key="2">
    <source>
        <dbReference type="SAM" id="SignalP"/>
    </source>
</evidence>
<feature type="chain" id="PRO_5004178851" evidence="2">
    <location>
        <begin position="25"/>
        <end position="142"/>
    </location>
</feature>
<dbReference type="Proteomes" id="UP000008871">
    <property type="component" value="Chromosome"/>
</dbReference>
<dbReference type="EMBL" id="AM286690">
    <property type="protein sequence ID" value="CAL17591.1"/>
    <property type="molecule type" value="Genomic_DNA"/>
</dbReference>
<protein>
    <submittedName>
        <fullName evidence="3">Uncharacterized protein</fullName>
    </submittedName>
</protein>
<gene>
    <name evidence="3" type="ordered locus">ABO_2143</name>
</gene>
<keyword evidence="2" id="KW-0732">Signal</keyword>
<keyword evidence="4" id="KW-1185">Reference proteome</keyword>
<proteinExistence type="predicted"/>
<dbReference type="RefSeq" id="WP_011589421.1">
    <property type="nucleotide sequence ID" value="NC_008260.1"/>
</dbReference>
<keyword evidence="1" id="KW-0175">Coiled coil</keyword>
<feature type="signal peptide" evidence="2">
    <location>
        <begin position="1"/>
        <end position="24"/>
    </location>
</feature>
<dbReference type="HOGENOM" id="CLU_1811708_0_0_6"/>
<organism evidence="3 4">
    <name type="scientific">Alcanivorax borkumensis (strain ATCC 700651 / DSM 11573 / NCIMB 13689 / SK2)</name>
    <dbReference type="NCBI Taxonomy" id="393595"/>
    <lineage>
        <taxon>Bacteria</taxon>
        <taxon>Pseudomonadati</taxon>
        <taxon>Pseudomonadota</taxon>
        <taxon>Gammaproteobacteria</taxon>
        <taxon>Oceanospirillales</taxon>
        <taxon>Alcanivoracaceae</taxon>
        <taxon>Alcanivorax</taxon>
    </lineage>
</organism>
<name>Q0VMK7_ALCBS</name>
<dbReference type="KEGG" id="abo:ABO_2143"/>
<accession>Q0VMK7</accession>
<evidence type="ECO:0000256" key="1">
    <source>
        <dbReference type="SAM" id="Coils"/>
    </source>
</evidence>
<reference evidence="3 4" key="1">
    <citation type="journal article" date="2006" name="Nat. Biotechnol.">
        <title>Genome sequence of the ubiquitous hydrocarbon-degrading marine bacterium Alcanivorax borkumensis.</title>
        <authorList>
            <person name="Schneiker S."/>
            <person name="Martins dos Santos V.A.P."/>
            <person name="Bartels D."/>
            <person name="Bekel T."/>
            <person name="Brecht M."/>
            <person name="Buhrmester J."/>
            <person name="Chernikova T.N."/>
            <person name="Denaro R."/>
            <person name="Ferrer M."/>
            <person name="Gertler C."/>
            <person name="Goesmann A."/>
            <person name="Golyshina O.V."/>
            <person name="Kaminski F."/>
            <person name="Khachane A.N."/>
            <person name="Lang S."/>
            <person name="Linke B."/>
            <person name="McHardy A.C."/>
            <person name="Meyer F."/>
            <person name="Nechitaylo T."/>
            <person name="Puehler A."/>
            <person name="Regenhardt D."/>
            <person name="Rupp O."/>
            <person name="Sabirova J.S."/>
            <person name="Selbitschka W."/>
            <person name="Yakimov M.M."/>
            <person name="Timmis K.N."/>
            <person name="Vorhoelter F.-J."/>
            <person name="Weidner S."/>
            <person name="Kaiser O."/>
            <person name="Golyshin P.N."/>
        </authorList>
    </citation>
    <scope>NUCLEOTIDE SEQUENCE [LARGE SCALE GENOMIC DNA]</scope>
    <source>
        <strain evidence="4">ATCC 700651 / DSM 11573 / NCIMB 13689 / SK2</strain>
    </source>
</reference>
<evidence type="ECO:0000313" key="3">
    <source>
        <dbReference type="EMBL" id="CAL17591.1"/>
    </source>
</evidence>
<dbReference type="AlphaFoldDB" id="Q0VMK7"/>
<dbReference type="OrthoDB" id="8453292at2"/>
<sequence>MGKINFVAGQVLLSAVFIFFSAHAYGSSFSCPYGKKAACLNYGDSACPSDAKCVSRDAVCFDSRTCGYDGFVCKSEYEDLGDEYDDLLDDCKELAHEHDDIIDKYNKLLNRYKNRESEYEEVELCVRYATTLEEVKSCFNAG</sequence>
<dbReference type="eggNOG" id="ENOG5033454">
    <property type="taxonomic scope" value="Bacteria"/>
</dbReference>
<dbReference type="PROSITE" id="PS51257">
    <property type="entry name" value="PROKAR_LIPOPROTEIN"/>
    <property type="match status" value="1"/>
</dbReference>